<dbReference type="EMBL" id="CAXKWB010077647">
    <property type="protein sequence ID" value="CAL4201713.1"/>
    <property type="molecule type" value="Genomic_DNA"/>
</dbReference>
<keyword evidence="4" id="KW-1185">Reference proteome</keyword>
<evidence type="ECO:0000259" key="2">
    <source>
        <dbReference type="PROSITE" id="PS50836"/>
    </source>
</evidence>
<dbReference type="PANTHER" id="PTHR24036:SF5">
    <property type="entry name" value="THROMBOMODULIN"/>
    <property type="match status" value="1"/>
</dbReference>
<feature type="domain" description="DOMON" evidence="2">
    <location>
        <begin position="1"/>
        <end position="134"/>
    </location>
</feature>
<dbReference type="PROSITE" id="PS50836">
    <property type="entry name" value="DOMON"/>
    <property type="match status" value="1"/>
</dbReference>
<evidence type="ECO:0000313" key="4">
    <source>
        <dbReference type="Proteomes" id="UP001497623"/>
    </source>
</evidence>
<dbReference type="Proteomes" id="UP001497623">
    <property type="component" value="Unassembled WGS sequence"/>
</dbReference>
<protein>
    <recommendedName>
        <fullName evidence="2">DOMON domain-containing protein</fullName>
    </recommendedName>
</protein>
<sequence length="195" mass="22274">MNLKVEWQAHEDEIHIRLTANIDKNQYVAFGLRPNQQEKVDMINSDLVVAYYDDFDGSYHAVDYSVTARTECNGVRGVCPDERVNGRNDAAVISGERRNGITTITFKRPYETSDQMDIEIPRHQEEKAIIAVIGTLNQMKEANYHSEFITTEYDVVDFKAIGDNRCLMTIAKPPPRYEPWPVNTIRGATNLSFTL</sequence>
<dbReference type="SMART" id="SM00664">
    <property type="entry name" value="DoH"/>
    <property type="match status" value="1"/>
</dbReference>
<keyword evidence="1" id="KW-0677">Repeat</keyword>
<dbReference type="PANTHER" id="PTHR24036">
    <property type="entry name" value="SKELETOR-RELATED"/>
    <property type="match status" value="1"/>
</dbReference>
<name>A0AAV2SK81_MEGNR</name>
<dbReference type="InterPro" id="IPR005018">
    <property type="entry name" value="DOMON_domain"/>
</dbReference>
<organism evidence="3 4">
    <name type="scientific">Meganyctiphanes norvegica</name>
    <name type="common">Northern krill</name>
    <name type="synonym">Thysanopoda norvegica</name>
    <dbReference type="NCBI Taxonomy" id="48144"/>
    <lineage>
        <taxon>Eukaryota</taxon>
        <taxon>Metazoa</taxon>
        <taxon>Ecdysozoa</taxon>
        <taxon>Arthropoda</taxon>
        <taxon>Crustacea</taxon>
        <taxon>Multicrustacea</taxon>
        <taxon>Malacostraca</taxon>
        <taxon>Eumalacostraca</taxon>
        <taxon>Eucarida</taxon>
        <taxon>Euphausiacea</taxon>
        <taxon>Euphausiidae</taxon>
        <taxon>Meganyctiphanes</taxon>
    </lineage>
</organism>
<dbReference type="InterPro" id="IPR045266">
    <property type="entry name" value="DOH_DOMON"/>
</dbReference>
<evidence type="ECO:0000256" key="1">
    <source>
        <dbReference type="ARBA" id="ARBA00022737"/>
    </source>
</evidence>
<dbReference type="InterPro" id="IPR052126">
    <property type="entry name" value="Spindle_Org/Thrombomodulin"/>
</dbReference>
<accession>A0AAV2SK81</accession>
<comment type="caution">
    <text evidence="3">The sequence shown here is derived from an EMBL/GenBank/DDBJ whole genome shotgun (WGS) entry which is preliminary data.</text>
</comment>
<gene>
    <name evidence="3" type="ORF">MNOR_LOCUS37632</name>
</gene>
<dbReference type="Pfam" id="PF03351">
    <property type="entry name" value="DOMON"/>
    <property type="match status" value="1"/>
</dbReference>
<evidence type="ECO:0000313" key="3">
    <source>
        <dbReference type="EMBL" id="CAL4201713.1"/>
    </source>
</evidence>
<proteinExistence type="predicted"/>
<dbReference type="AlphaFoldDB" id="A0AAV2SK81"/>
<reference evidence="3 4" key="1">
    <citation type="submission" date="2024-05" db="EMBL/GenBank/DDBJ databases">
        <authorList>
            <person name="Wallberg A."/>
        </authorList>
    </citation>
    <scope>NUCLEOTIDE SEQUENCE [LARGE SCALE GENOMIC DNA]</scope>
</reference>
<feature type="non-terminal residue" evidence="3">
    <location>
        <position position="195"/>
    </location>
</feature>
<dbReference type="CDD" id="cd09631">
    <property type="entry name" value="DOMON_DOH"/>
    <property type="match status" value="1"/>
</dbReference>